<evidence type="ECO:0000313" key="4">
    <source>
        <dbReference type="Proteomes" id="UP001165092"/>
    </source>
</evidence>
<keyword evidence="4" id="KW-1185">Reference proteome</keyword>
<dbReference type="Pfam" id="PF03795">
    <property type="entry name" value="YCII"/>
    <property type="match status" value="1"/>
</dbReference>
<organism evidence="3 4">
    <name type="scientific">Nocardiopsis ansamitocini</name>
    <dbReference type="NCBI Taxonomy" id="1670832"/>
    <lineage>
        <taxon>Bacteria</taxon>
        <taxon>Bacillati</taxon>
        <taxon>Actinomycetota</taxon>
        <taxon>Actinomycetes</taxon>
        <taxon>Streptosporangiales</taxon>
        <taxon>Nocardiopsidaceae</taxon>
        <taxon>Nocardiopsis</taxon>
    </lineage>
</organism>
<dbReference type="SUPFAM" id="SSF54909">
    <property type="entry name" value="Dimeric alpha+beta barrel"/>
    <property type="match status" value="1"/>
</dbReference>
<proteinExistence type="inferred from homology"/>
<protein>
    <recommendedName>
        <fullName evidence="2">YCII-related domain-containing protein</fullName>
    </recommendedName>
</protein>
<dbReference type="PANTHER" id="PTHR35174">
    <property type="entry name" value="BLL7171 PROTEIN-RELATED"/>
    <property type="match status" value="1"/>
</dbReference>
<feature type="domain" description="YCII-related" evidence="2">
    <location>
        <begin position="1"/>
        <end position="113"/>
    </location>
</feature>
<gene>
    <name evidence="3" type="ORF">Nans01_30570</name>
</gene>
<reference evidence="3" key="1">
    <citation type="submission" date="2023-02" db="EMBL/GenBank/DDBJ databases">
        <title>Nocardiopsis ansamitocini NBRC 112285.</title>
        <authorList>
            <person name="Ichikawa N."/>
            <person name="Sato H."/>
            <person name="Tonouchi N."/>
        </authorList>
    </citation>
    <scope>NUCLEOTIDE SEQUENCE</scope>
    <source>
        <strain evidence="3">NBRC 112285</strain>
    </source>
</reference>
<dbReference type="InterPro" id="IPR005545">
    <property type="entry name" value="YCII"/>
</dbReference>
<comment type="similarity">
    <text evidence="1">Belongs to the YciI family.</text>
</comment>
<dbReference type="AlphaFoldDB" id="A0A9W6UHC0"/>
<dbReference type="InterPro" id="IPR011008">
    <property type="entry name" value="Dimeric_a/b-barrel"/>
</dbReference>
<name>A0A9W6UHC0_9ACTN</name>
<dbReference type="Gene3D" id="3.30.70.1060">
    <property type="entry name" value="Dimeric alpha+beta barrel"/>
    <property type="match status" value="1"/>
</dbReference>
<dbReference type="Proteomes" id="UP001165092">
    <property type="component" value="Unassembled WGS sequence"/>
</dbReference>
<evidence type="ECO:0000313" key="3">
    <source>
        <dbReference type="EMBL" id="GLU48706.1"/>
    </source>
</evidence>
<accession>A0A9W6UHC0</accession>
<dbReference type="PANTHER" id="PTHR35174:SF3">
    <property type="entry name" value="BLL7171 PROTEIN"/>
    <property type="match status" value="1"/>
</dbReference>
<evidence type="ECO:0000256" key="1">
    <source>
        <dbReference type="ARBA" id="ARBA00007689"/>
    </source>
</evidence>
<dbReference type="EMBL" id="BSQG01000005">
    <property type="protein sequence ID" value="GLU48706.1"/>
    <property type="molecule type" value="Genomic_DNA"/>
</dbReference>
<sequence>MKYMLLIYSNPATWEALSPEERDRLGPEHAELIRELTESGEWLGGSVLADPSNTKTVQVRDGAPITTDGPFGESKEHLAGYDLVACDSLERAVEVAARIPDARLARVEVRPLMDGSGLEM</sequence>
<dbReference type="RefSeq" id="WP_285760189.1">
    <property type="nucleotide sequence ID" value="NZ_BSQG01000005.1"/>
</dbReference>
<comment type="caution">
    <text evidence="3">The sequence shown here is derived from an EMBL/GenBank/DDBJ whole genome shotgun (WGS) entry which is preliminary data.</text>
</comment>
<evidence type="ECO:0000259" key="2">
    <source>
        <dbReference type="Pfam" id="PF03795"/>
    </source>
</evidence>